<dbReference type="Proteomes" id="UP000314223">
    <property type="component" value="Unassembled WGS sequence"/>
</dbReference>
<name>A0A5C4X4T5_9MICO</name>
<dbReference type="Pfam" id="PF06224">
    <property type="entry name" value="AlkZ-like"/>
    <property type="match status" value="1"/>
</dbReference>
<dbReference type="RefSeq" id="WP_139467580.1">
    <property type="nucleotide sequence ID" value="NZ_JBHYOX010000015.1"/>
</dbReference>
<reference evidence="1 2" key="1">
    <citation type="submission" date="2019-06" db="EMBL/GenBank/DDBJ databases">
        <authorList>
            <person name="Mardanova A.M."/>
            <person name="Pudova D.S."/>
            <person name="Shagimardanova E.I."/>
            <person name="Gogoleva N.E."/>
            <person name="Lutfullin M.T."/>
            <person name="Hadieva G.F."/>
            <person name="Sharipova M.R."/>
        </authorList>
    </citation>
    <scope>NUCLEOTIDE SEQUENCE [LARGE SCALE GENOMIC DNA]</scope>
    <source>
        <strain evidence="1 2">MG-1</strain>
    </source>
</reference>
<sequence>MADSATNDEIIAFRLRAHHLDERLSRNSLTEAAGACGIQNSPPGSALTSLHVRVEDMSATAFASAVEEEKSLLQSWCMRGAPHFFPAADLPVFTTGVEPTSEKAMRHFVLGVEQSVDSLGISLSQILDRVEQEIAGVLRGRRMTITELGEELAEVLATSLTTKQRSTWESQGPYAKGQSLGAGVIHFCIRLLTLRQILCFAPREGNTAPFVLLDEWVDPRSMPSTAPTESERDRARSELLRRYLHCYGPSTRADFAAWIGIRSTEATPWWDLIAGEITEIDRGRRTWMLAEDVDQLHRAQLPHGVRLLPPHDPYTQMRDRETIASKEFHREIWKTVGDPGALLVDGRIAGTWRARKRNRRLSMTIATFGTVPKSVKSALTAEAEAIGALREADAVDIEFASD</sequence>
<dbReference type="PANTHER" id="PTHR38479:SF2">
    <property type="entry name" value="WINGED HELIX DNA-BINDING DOMAIN-CONTAINING PROTEIN"/>
    <property type="match status" value="1"/>
</dbReference>
<protein>
    <submittedName>
        <fullName evidence="1">Winged helix DNA-binding domain-containing protein</fullName>
    </submittedName>
</protein>
<dbReference type="PANTHER" id="PTHR38479">
    <property type="entry name" value="LMO0824 PROTEIN"/>
    <property type="match status" value="1"/>
</dbReference>
<comment type="caution">
    <text evidence="1">The sequence shown here is derived from an EMBL/GenBank/DDBJ whole genome shotgun (WGS) entry which is preliminary data.</text>
</comment>
<dbReference type="GO" id="GO:0003677">
    <property type="term" value="F:DNA binding"/>
    <property type="evidence" value="ECO:0007669"/>
    <property type="project" value="UniProtKB-KW"/>
</dbReference>
<keyword evidence="1" id="KW-0238">DNA-binding</keyword>
<proteinExistence type="predicted"/>
<evidence type="ECO:0000313" key="1">
    <source>
        <dbReference type="EMBL" id="TNM56776.1"/>
    </source>
</evidence>
<accession>A0A5C4X4T5</accession>
<evidence type="ECO:0000313" key="2">
    <source>
        <dbReference type="Proteomes" id="UP000314223"/>
    </source>
</evidence>
<organism evidence="1 2">
    <name type="scientific">Brevibacterium sediminis</name>
    <dbReference type="NCBI Taxonomy" id="1857024"/>
    <lineage>
        <taxon>Bacteria</taxon>
        <taxon>Bacillati</taxon>
        <taxon>Actinomycetota</taxon>
        <taxon>Actinomycetes</taxon>
        <taxon>Micrococcales</taxon>
        <taxon>Brevibacteriaceae</taxon>
        <taxon>Brevibacterium</taxon>
    </lineage>
</organism>
<gene>
    <name evidence="1" type="ORF">FHQ09_04115</name>
</gene>
<dbReference type="EMBL" id="VDMQ01000002">
    <property type="protein sequence ID" value="TNM56776.1"/>
    <property type="molecule type" value="Genomic_DNA"/>
</dbReference>
<dbReference type="InterPro" id="IPR009351">
    <property type="entry name" value="AlkZ-like"/>
</dbReference>
<dbReference type="AlphaFoldDB" id="A0A5C4X4T5"/>